<dbReference type="Proteomes" id="UP001356427">
    <property type="component" value="Unassembled WGS sequence"/>
</dbReference>
<accession>A0AAN8QJ81</accession>
<dbReference type="PANTHER" id="PTHR16166">
    <property type="entry name" value="VACUOLAR PROTEIN SORTING-ASSOCIATED PROTEIN VPS13"/>
    <property type="match status" value="1"/>
</dbReference>
<dbReference type="GO" id="GO:0007005">
    <property type="term" value="P:mitochondrion organization"/>
    <property type="evidence" value="ECO:0007669"/>
    <property type="project" value="TreeGrafter"/>
</dbReference>
<evidence type="ECO:0000313" key="3">
    <source>
        <dbReference type="Proteomes" id="UP001356427"/>
    </source>
</evidence>
<dbReference type="GO" id="GO:0006623">
    <property type="term" value="P:protein targeting to vacuole"/>
    <property type="evidence" value="ECO:0007669"/>
    <property type="project" value="TreeGrafter"/>
</dbReference>
<evidence type="ECO:0000256" key="1">
    <source>
        <dbReference type="SAM" id="MobiDB-lite"/>
    </source>
</evidence>
<gene>
    <name evidence="2" type="ORF">J4Q44_G00211500</name>
</gene>
<dbReference type="AlphaFoldDB" id="A0AAN8QJ81"/>
<feature type="region of interest" description="Disordered" evidence="1">
    <location>
        <begin position="154"/>
        <end position="181"/>
    </location>
</feature>
<comment type="caution">
    <text evidence="2">The sequence shown here is derived from an EMBL/GenBank/DDBJ whole genome shotgun (WGS) entry which is preliminary data.</text>
</comment>
<keyword evidence="3" id="KW-1185">Reference proteome</keyword>
<organism evidence="2 3">
    <name type="scientific">Coregonus suidteri</name>
    <dbReference type="NCBI Taxonomy" id="861788"/>
    <lineage>
        <taxon>Eukaryota</taxon>
        <taxon>Metazoa</taxon>
        <taxon>Chordata</taxon>
        <taxon>Craniata</taxon>
        <taxon>Vertebrata</taxon>
        <taxon>Euteleostomi</taxon>
        <taxon>Actinopterygii</taxon>
        <taxon>Neopterygii</taxon>
        <taxon>Teleostei</taxon>
        <taxon>Protacanthopterygii</taxon>
        <taxon>Salmoniformes</taxon>
        <taxon>Salmonidae</taxon>
        <taxon>Coregoninae</taxon>
        <taxon>Coregonus</taxon>
    </lineage>
</organism>
<reference evidence="2 3" key="1">
    <citation type="submission" date="2021-04" db="EMBL/GenBank/DDBJ databases">
        <authorList>
            <person name="De Guttry C."/>
            <person name="Zahm M."/>
            <person name="Klopp C."/>
            <person name="Cabau C."/>
            <person name="Louis A."/>
            <person name="Berthelot C."/>
            <person name="Parey E."/>
            <person name="Roest Crollius H."/>
            <person name="Montfort J."/>
            <person name="Robinson-Rechavi M."/>
            <person name="Bucao C."/>
            <person name="Bouchez O."/>
            <person name="Gislard M."/>
            <person name="Lluch J."/>
            <person name="Milhes M."/>
            <person name="Lampietro C."/>
            <person name="Lopez Roques C."/>
            <person name="Donnadieu C."/>
            <person name="Braasch I."/>
            <person name="Desvignes T."/>
            <person name="Postlethwait J."/>
            <person name="Bobe J."/>
            <person name="Wedekind C."/>
            <person name="Guiguen Y."/>
        </authorList>
    </citation>
    <scope>NUCLEOTIDE SEQUENCE [LARGE SCALE GENOMIC DNA]</scope>
    <source>
        <strain evidence="2">Cs_M1</strain>
        <tissue evidence="2">Blood</tissue>
    </source>
</reference>
<proteinExistence type="predicted"/>
<dbReference type="PANTHER" id="PTHR16166:SF141">
    <property type="entry name" value="INTERMEMBRANE LIPID TRANSFER PROTEIN VPS13D"/>
    <property type="match status" value="1"/>
</dbReference>
<name>A0AAN8QJ81_9TELE</name>
<dbReference type="EMBL" id="JAGTTL010000019">
    <property type="protein sequence ID" value="KAK6307879.1"/>
    <property type="molecule type" value="Genomic_DNA"/>
</dbReference>
<evidence type="ECO:0000313" key="2">
    <source>
        <dbReference type="EMBL" id="KAK6307879.1"/>
    </source>
</evidence>
<dbReference type="InterPro" id="IPR026847">
    <property type="entry name" value="VPS13"/>
</dbReference>
<protein>
    <submittedName>
        <fullName evidence="2">Uncharacterized protein</fullName>
    </submittedName>
</protein>
<dbReference type="GO" id="GO:0045053">
    <property type="term" value="P:protein retention in Golgi apparatus"/>
    <property type="evidence" value="ECO:0007669"/>
    <property type="project" value="TreeGrafter"/>
</dbReference>
<sequence>MYCSGSARPRRETAASLCWEPFIEPWPCFLTWQQQAAGRLHPSRLKMGIHAKQRLDINVTSVLLEQYSLTKSSWLADDCKKEEQPPQALAALSWMGSSVDPLASDRGLFDGAEVVLGQAAGLLELGPEQQFINQKMRPGSGVLSVHVLPDGPTRVPQISDFNQRRINRTSPSTEEDQNKDNVQIPEQELEVLVDNQLLGTTQLVMLCVSLGSSSDSNIVDTGAALQVNSVKVPSSLMLTDIFKNIDDEDG</sequence>